<gene>
    <name evidence="1" type="ORF">NM208_g7200</name>
</gene>
<organism evidence="1 2">
    <name type="scientific">Fusarium decemcellulare</name>
    <dbReference type="NCBI Taxonomy" id="57161"/>
    <lineage>
        <taxon>Eukaryota</taxon>
        <taxon>Fungi</taxon>
        <taxon>Dikarya</taxon>
        <taxon>Ascomycota</taxon>
        <taxon>Pezizomycotina</taxon>
        <taxon>Sordariomycetes</taxon>
        <taxon>Hypocreomycetidae</taxon>
        <taxon>Hypocreales</taxon>
        <taxon>Nectriaceae</taxon>
        <taxon>Fusarium</taxon>
        <taxon>Fusarium decemcellulare species complex</taxon>
    </lineage>
</organism>
<comment type="caution">
    <text evidence="1">The sequence shown here is derived from an EMBL/GenBank/DDBJ whole genome shotgun (WGS) entry which is preliminary data.</text>
</comment>
<name>A0ACC1SA58_9HYPO</name>
<proteinExistence type="predicted"/>
<dbReference type="Proteomes" id="UP001148629">
    <property type="component" value="Unassembled WGS sequence"/>
</dbReference>
<protein>
    <submittedName>
        <fullName evidence="1">Uncharacterized protein</fullName>
    </submittedName>
</protein>
<reference evidence="1" key="1">
    <citation type="submission" date="2022-08" db="EMBL/GenBank/DDBJ databases">
        <title>Genome Sequence of Fusarium decemcellulare.</title>
        <authorList>
            <person name="Buettner E."/>
        </authorList>
    </citation>
    <scope>NUCLEOTIDE SEQUENCE</scope>
    <source>
        <strain evidence="1">Babe19</strain>
    </source>
</reference>
<keyword evidence="2" id="KW-1185">Reference proteome</keyword>
<dbReference type="EMBL" id="JANRMS010000722">
    <property type="protein sequence ID" value="KAJ3535289.1"/>
    <property type="molecule type" value="Genomic_DNA"/>
</dbReference>
<evidence type="ECO:0000313" key="2">
    <source>
        <dbReference type="Proteomes" id="UP001148629"/>
    </source>
</evidence>
<evidence type="ECO:0000313" key="1">
    <source>
        <dbReference type="EMBL" id="KAJ3535289.1"/>
    </source>
</evidence>
<sequence length="332" mass="38543">MSLSQIPREVRQKIFDLAICSPVAPPACPSVSQEGRERMSRNSYDGGGIWNLKPQNPALSLLLVNKQFHDEVQHVLKHVASDYHVDIMFVKEYGLWLTWTVPVLPQTQYINSIEATFRIFDPADDLDSRFQHTLDFRGGDGGPESAIWSFYGLLTNVMERGPGFLGHEGDYVVKNISINVLSPSDGAAHYNLAFKDVHPSEMTREEKRRRRYPIKGVFRDESTPPEDRLTEYITKSLSMVLHIGYHTMKYGMALWESIQESIVISTNGKEHRRFDVEKLVQDYDPRYWGETPEFIVDRRDKYRQWREWLDERRQAMKEGKELDGNPPVTYIM</sequence>
<accession>A0ACC1SA58</accession>